<proteinExistence type="predicted"/>
<keyword evidence="2" id="KW-1185">Reference proteome</keyword>
<accession>A0ABP7RXH1</accession>
<dbReference type="Proteomes" id="UP001500567">
    <property type="component" value="Unassembled WGS sequence"/>
</dbReference>
<comment type="caution">
    <text evidence="1">The sequence shown here is derived from an EMBL/GenBank/DDBJ whole genome shotgun (WGS) entry which is preliminary data.</text>
</comment>
<name>A0ABP7RXH1_9BACT</name>
<protein>
    <submittedName>
        <fullName evidence="1">Uncharacterized protein</fullName>
    </submittedName>
</protein>
<reference evidence="2" key="1">
    <citation type="journal article" date="2019" name="Int. J. Syst. Evol. Microbiol.">
        <title>The Global Catalogue of Microorganisms (GCM) 10K type strain sequencing project: providing services to taxonomists for standard genome sequencing and annotation.</title>
        <authorList>
            <consortium name="The Broad Institute Genomics Platform"/>
            <consortium name="The Broad Institute Genome Sequencing Center for Infectious Disease"/>
            <person name="Wu L."/>
            <person name="Ma J."/>
        </authorList>
    </citation>
    <scope>NUCLEOTIDE SEQUENCE [LARGE SCALE GENOMIC DNA]</scope>
    <source>
        <strain evidence="2">JCM 17224</strain>
    </source>
</reference>
<evidence type="ECO:0000313" key="1">
    <source>
        <dbReference type="EMBL" id="GAA4003497.1"/>
    </source>
</evidence>
<dbReference type="EMBL" id="BAABDJ010000007">
    <property type="protein sequence ID" value="GAA4003497.1"/>
    <property type="molecule type" value="Genomic_DNA"/>
</dbReference>
<evidence type="ECO:0000313" key="2">
    <source>
        <dbReference type="Proteomes" id="UP001500567"/>
    </source>
</evidence>
<gene>
    <name evidence="1" type="ORF">GCM10022408_13830</name>
</gene>
<dbReference type="RefSeq" id="WP_345071903.1">
    <property type="nucleotide sequence ID" value="NZ_BAABDJ010000007.1"/>
</dbReference>
<organism evidence="1 2">
    <name type="scientific">Hymenobacter fastidiosus</name>
    <dbReference type="NCBI Taxonomy" id="486264"/>
    <lineage>
        <taxon>Bacteria</taxon>
        <taxon>Pseudomonadati</taxon>
        <taxon>Bacteroidota</taxon>
        <taxon>Cytophagia</taxon>
        <taxon>Cytophagales</taxon>
        <taxon>Hymenobacteraceae</taxon>
        <taxon>Hymenobacter</taxon>
    </lineage>
</organism>
<sequence length="48" mass="5167">MWGDPCVVADTAGAFYFFHLSNPGSSGSSFPFIDRMQVQRAATAATPR</sequence>